<keyword evidence="4" id="KW-0255">Endonuclease</keyword>
<evidence type="ECO:0000256" key="9">
    <source>
        <dbReference type="ARBA" id="ARBA00022932"/>
    </source>
</evidence>
<dbReference type="AlphaFoldDB" id="A0A9P5YTN2"/>
<evidence type="ECO:0000256" key="5">
    <source>
        <dbReference type="ARBA" id="ARBA00022801"/>
    </source>
</evidence>
<gene>
    <name evidence="12" type="ORF">BDN70DRAFT_769152</name>
</gene>
<feature type="non-terminal residue" evidence="12">
    <location>
        <position position="83"/>
    </location>
</feature>
<dbReference type="InterPro" id="IPR039537">
    <property type="entry name" value="Retrotran_Ty1/copia-like"/>
</dbReference>
<feature type="domain" description="Retroviral polymerase SH3-like" evidence="11">
    <location>
        <begin position="57"/>
        <end position="83"/>
    </location>
</feature>
<dbReference type="GO" id="GO:0016787">
    <property type="term" value="F:hydrolase activity"/>
    <property type="evidence" value="ECO:0007669"/>
    <property type="project" value="UniProtKB-KW"/>
</dbReference>
<dbReference type="GO" id="GO:0003964">
    <property type="term" value="F:RNA-directed DNA polymerase activity"/>
    <property type="evidence" value="ECO:0007669"/>
    <property type="project" value="UniProtKB-KW"/>
</dbReference>
<dbReference type="GO" id="GO:0046872">
    <property type="term" value="F:metal ion binding"/>
    <property type="evidence" value="ECO:0007669"/>
    <property type="project" value="UniProtKB-KW"/>
</dbReference>
<keyword evidence="7" id="KW-0229">DNA integration</keyword>
<keyword evidence="9" id="KW-0239">DNA-directed DNA polymerase</keyword>
<evidence type="ECO:0000313" key="13">
    <source>
        <dbReference type="Proteomes" id="UP000807469"/>
    </source>
</evidence>
<keyword evidence="10" id="KW-0233">DNA recombination</keyword>
<dbReference type="PANTHER" id="PTHR42648">
    <property type="entry name" value="TRANSPOSASE, PUTATIVE-RELATED"/>
    <property type="match status" value="1"/>
</dbReference>
<evidence type="ECO:0000313" key="12">
    <source>
        <dbReference type="EMBL" id="KAF9473585.1"/>
    </source>
</evidence>
<keyword evidence="9" id="KW-0808">Transferase</keyword>
<dbReference type="Proteomes" id="UP000807469">
    <property type="component" value="Unassembled WGS sequence"/>
</dbReference>
<evidence type="ECO:0000259" key="11">
    <source>
        <dbReference type="Pfam" id="PF25597"/>
    </source>
</evidence>
<dbReference type="SUPFAM" id="SSF53098">
    <property type="entry name" value="Ribonuclease H-like"/>
    <property type="match status" value="1"/>
</dbReference>
<keyword evidence="6" id="KW-0460">Magnesium</keyword>
<dbReference type="Pfam" id="PF25597">
    <property type="entry name" value="SH3_retrovirus"/>
    <property type="match status" value="1"/>
</dbReference>
<keyword evidence="2" id="KW-0540">Nuclease</keyword>
<protein>
    <recommendedName>
        <fullName evidence="11">Retroviral polymerase SH3-like domain-containing protein</fullName>
    </recommendedName>
</protein>
<evidence type="ECO:0000256" key="2">
    <source>
        <dbReference type="ARBA" id="ARBA00022722"/>
    </source>
</evidence>
<accession>A0A9P5YTN2</accession>
<dbReference type="GO" id="GO:0006310">
    <property type="term" value="P:DNA recombination"/>
    <property type="evidence" value="ECO:0007669"/>
    <property type="project" value="UniProtKB-KW"/>
</dbReference>
<evidence type="ECO:0000256" key="3">
    <source>
        <dbReference type="ARBA" id="ARBA00022723"/>
    </source>
</evidence>
<evidence type="ECO:0000256" key="1">
    <source>
        <dbReference type="ARBA" id="ARBA00022695"/>
    </source>
</evidence>
<name>A0A9P5YTN2_9AGAR</name>
<keyword evidence="3" id="KW-0479">Metal-binding</keyword>
<evidence type="ECO:0000256" key="10">
    <source>
        <dbReference type="ARBA" id="ARBA00023172"/>
    </source>
</evidence>
<dbReference type="GO" id="GO:0015074">
    <property type="term" value="P:DNA integration"/>
    <property type="evidence" value="ECO:0007669"/>
    <property type="project" value="UniProtKB-KW"/>
</dbReference>
<dbReference type="InterPro" id="IPR057670">
    <property type="entry name" value="SH3_retrovirus"/>
</dbReference>
<dbReference type="EMBL" id="MU155431">
    <property type="protein sequence ID" value="KAF9473585.1"/>
    <property type="molecule type" value="Genomic_DNA"/>
</dbReference>
<evidence type="ECO:0000256" key="7">
    <source>
        <dbReference type="ARBA" id="ARBA00022908"/>
    </source>
</evidence>
<dbReference type="GO" id="GO:0004519">
    <property type="term" value="F:endonuclease activity"/>
    <property type="evidence" value="ECO:0007669"/>
    <property type="project" value="UniProtKB-KW"/>
</dbReference>
<keyword evidence="5" id="KW-0378">Hydrolase</keyword>
<reference evidence="12" key="1">
    <citation type="submission" date="2020-11" db="EMBL/GenBank/DDBJ databases">
        <authorList>
            <consortium name="DOE Joint Genome Institute"/>
            <person name="Ahrendt S."/>
            <person name="Riley R."/>
            <person name="Andreopoulos W."/>
            <person name="Labutti K."/>
            <person name="Pangilinan J."/>
            <person name="Ruiz-Duenas F.J."/>
            <person name="Barrasa J.M."/>
            <person name="Sanchez-Garcia M."/>
            <person name="Camarero S."/>
            <person name="Miyauchi S."/>
            <person name="Serrano A."/>
            <person name="Linde D."/>
            <person name="Babiker R."/>
            <person name="Drula E."/>
            <person name="Ayuso-Fernandez I."/>
            <person name="Pacheco R."/>
            <person name="Padilla G."/>
            <person name="Ferreira P."/>
            <person name="Barriuso J."/>
            <person name="Kellner H."/>
            <person name="Castanera R."/>
            <person name="Alfaro M."/>
            <person name="Ramirez L."/>
            <person name="Pisabarro A.G."/>
            <person name="Kuo A."/>
            <person name="Tritt A."/>
            <person name="Lipzen A."/>
            <person name="He G."/>
            <person name="Yan M."/>
            <person name="Ng V."/>
            <person name="Cullen D."/>
            <person name="Martin F."/>
            <person name="Rosso M.-N."/>
            <person name="Henrissat B."/>
            <person name="Hibbett D."/>
            <person name="Martinez A.T."/>
            <person name="Grigoriev I.V."/>
        </authorList>
    </citation>
    <scope>NUCLEOTIDE SEQUENCE</scope>
    <source>
        <strain evidence="12">CIRM-BRFM 674</strain>
    </source>
</reference>
<dbReference type="PANTHER" id="PTHR42648:SF11">
    <property type="entry name" value="TRANSPOSON TY4-P GAG-POL POLYPROTEIN"/>
    <property type="match status" value="1"/>
</dbReference>
<proteinExistence type="predicted"/>
<keyword evidence="1" id="KW-0548">Nucleotidyltransferase</keyword>
<evidence type="ECO:0000256" key="4">
    <source>
        <dbReference type="ARBA" id="ARBA00022759"/>
    </source>
</evidence>
<evidence type="ECO:0000256" key="6">
    <source>
        <dbReference type="ARBA" id="ARBA00022842"/>
    </source>
</evidence>
<feature type="non-terminal residue" evidence="12">
    <location>
        <position position="1"/>
    </location>
</feature>
<dbReference type="GO" id="GO:0003887">
    <property type="term" value="F:DNA-directed DNA polymerase activity"/>
    <property type="evidence" value="ECO:0007669"/>
    <property type="project" value="UniProtKB-KW"/>
</dbReference>
<dbReference type="OrthoDB" id="3243429at2759"/>
<sequence>TAMLNEANLPASFWVLGVSAYVHIWNRLPTAPLPNTTPYAAWFKKEPDVSHFRIFGCAAYVYIQRDKRKSLQSHMEKCIFVGY</sequence>
<comment type="caution">
    <text evidence="12">The sequence shown here is derived from an EMBL/GenBank/DDBJ whole genome shotgun (WGS) entry which is preliminary data.</text>
</comment>
<keyword evidence="8" id="KW-0695">RNA-directed DNA polymerase</keyword>
<evidence type="ECO:0000256" key="8">
    <source>
        <dbReference type="ARBA" id="ARBA00022918"/>
    </source>
</evidence>
<organism evidence="12 13">
    <name type="scientific">Pholiota conissans</name>
    <dbReference type="NCBI Taxonomy" id="109636"/>
    <lineage>
        <taxon>Eukaryota</taxon>
        <taxon>Fungi</taxon>
        <taxon>Dikarya</taxon>
        <taxon>Basidiomycota</taxon>
        <taxon>Agaricomycotina</taxon>
        <taxon>Agaricomycetes</taxon>
        <taxon>Agaricomycetidae</taxon>
        <taxon>Agaricales</taxon>
        <taxon>Agaricineae</taxon>
        <taxon>Strophariaceae</taxon>
        <taxon>Pholiota</taxon>
    </lineage>
</organism>
<dbReference type="InterPro" id="IPR012337">
    <property type="entry name" value="RNaseH-like_sf"/>
</dbReference>
<keyword evidence="13" id="KW-1185">Reference proteome</keyword>